<keyword evidence="3 10" id="KW-0808">Transferase</keyword>
<reference evidence="13" key="1">
    <citation type="submission" date="2016-10" db="EMBL/GenBank/DDBJ databases">
        <authorList>
            <person name="Varghese N."/>
            <person name="Submissions S."/>
        </authorList>
    </citation>
    <scope>NUCLEOTIDE SEQUENCE [LARGE SCALE GENOMIC DNA]</scope>
    <source>
        <strain evidence="13">DSM 19181</strain>
    </source>
</reference>
<dbReference type="SUPFAM" id="SSF143597">
    <property type="entry name" value="YojJ-like"/>
    <property type="match status" value="1"/>
</dbReference>
<dbReference type="EMBL" id="FNFK01000014">
    <property type="protein sequence ID" value="SDK13046.1"/>
    <property type="molecule type" value="Genomic_DNA"/>
</dbReference>
<dbReference type="RefSeq" id="WP_091266150.1">
    <property type="nucleotide sequence ID" value="NZ_FNFK01000014.1"/>
</dbReference>
<evidence type="ECO:0000256" key="5">
    <source>
        <dbReference type="ARBA" id="ARBA00022695"/>
    </source>
</evidence>
<feature type="transmembrane region" description="Helical" evidence="10">
    <location>
        <begin position="48"/>
        <end position="66"/>
    </location>
</feature>
<keyword evidence="7 10" id="KW-0067">ATP-binding</keyword>
<keyword evidence="2 10" id="KW-1003">Cell membrane</keyword>
<dbReference type="NCBIfam" id="TIGR00159">
    <property type="entry name" value="diadenylate cyclase CdaA"/>
    <property type="match status" value="1"/>
</dbReference>
<dbReference type="STRING" id="426701.SAMN04488098_10147"/>
<evidence type="ECO:0000256" key="3">
    <source>
        <dbReference type="ARBA" id="ARBA00022679"/>
    </source>
</evidence>
<dbReference type="GO" id="GO:0005524">
    <property type="term" value="F:ATP binding"/>
    <property type="evidence" value="ECO:0007669"/>
    <property type="project" value="UniProtKB-UniRule"/>
</dbReference>
<dbReference type="PIRSF" id="PIRSF004793">
    <property type="entry name" value="UCP004793"/>
    <property type="match status" value="1"/>
</dbReference>
<evidence type="ECO:0000256" key="6">
    <source>
        <dbReference type="ARBA" id="ARBA00022741"/>
    </source>
</evidence>
<evidence type="ECO:0000256" key="9">
    <source>
        <dbReference type="ARBA" id="ARBA00023136"/>
    </source>
</evidence>
<evidence type="ECO:0000256" key="10">
    <source>
        <dbReference type="HAMAP-Rule" id="MF_01499"/>
    </source>
</evidence>
<dbReference type="Pfam" id="PF02457">
    <property type="entry name" value="DAC"/>
    <property type="match status" value="1"/>
</dbReference>
<evidence type="ECO:0000313" key="12">
    <source>
        <dbReference type="EMBL" id="SDK13046.1"/>
    </source>
</evidence>
<dbReference type="HAMAP" id="MF_01499">
    <property type="entry name" value="DacA"/>
    <property type="match status" value="1"/>
</dbReference>
<dbReference type="PANTHER" id="PTHR34185:SF1">
    <property type="entry name" value="DIADENYLATE CYCLASE"/>
    <property type="match status" value="1"/>
</dbReference>
<proteinExistence type="inferred from homology"/>
<dbReference type="InterPro" id="IPR045585">
    <property type="entry name" value="CdaA_N"/>
</dbReference>
<dbReference type="GO" id="GO:0106408">
    <property type="term" value="F:diadenylate cyclase activity"/>
    <property type="evidence" value="ECO:0007669"/>
    <property type="project" value="UniProtKB-EC"/>
</dbReference>
<keyword evidence="5 10" id="KW-0548">Nucleotidyltransferase</keyword>
<dbReference type="InterPro" id="IPR034701">
    <property type="entry name" value="CdaA"/>
</dbReference>
<evidence type="ECO:0000256" key="7">
    <source>
        <dbReference type="ARBA" id="ARBA00022840"/>
    </source>
</evidence>
<evidence type="ECO:0000256" key="2">
    <source>
        <dbReference type="ARBA" id="ARBA00022475"/>
    </source>
</evidence>
<evidence type="ECO:0000313" key="13">
    <source>
        <dbReference type="Proteomes" id="UP000199433"/>
    </source>
</evidence>
<dbReference type="PROSITE" id="PS51794">
    <property type="entry name" value="DAC"/>
    <property type="match status" value="1"/>
</dbReference>
<comment type="subunit">
    <text evidence="10">Probably a homodimer.</text>
</comment>
<organism evidence="12 13">
    <name type="scientific">Alkalibacterium thalassium</name>
    <dbReference type="NCBI Taxonomy" id="426701"/>
    <lineage>
        <taxon>Bacteria</taxon>
        <taxon>Bacillati</taxon>
        <taxon>Bacillota</taxon>
        <taxon>Bacilli</taxon>
        <taxon>Lactobacillales</taxon>
        <taxon>Carnobacteriaceae</taxon>
        <taxon>Alkalibacterium</taxon>
    </lineage>
</organism>
<dbReference type="OrthoDB" id="9807385at2"/>
<name>A0A1G8ZD45_9LACT</name>
<dbReference type="EC" id="2.7.7.85" evidence="10"/>
<comment type="similarity">
    <text evidence="10">Belongs to the adenylate cyclase family. DacA/CdaA subfamily.</text>
</comment>
<comment type="caution">
    <text evidence="10">Lacks conserved residue(s) required for the propagation of feature annotation.</text>
</comment>
<keyword evidence="4 10" id="KW-0812">Transmembrane</keyword>
<evidence type="ECO:0000256" key="4">
    <source>
        <dbReference type="ARBA" id="ARBA00022692"/>
    </source>
</evidence>
<keyword evidence="9 10" id="KW-0472">Membrane</keyword>
<dbReference type="FunFam" id="3.40.1700.10:FF:000002">
    <property type="entry name" value="Diadenylate cyclase"/>
    <property type="match status" value="1"/>
</dbReference>
<keyword evidence="6 10" id="KW-0547">Nucleotide-binding</keyword>
<dbReference type="InterPro" id="IPR014046">
    <property type="entry name" value="C-di-AMP_synthase"/>
</dbReference>
<dbReference type="AlphaFoldDB" id="A0A1G8ZD45"/>
<dbReference type="InterPro" id="IPR050338">
    <property type="entry name" value="DisA"/>
</dbReference>
<dbReference type="GO" id="GO:0006171">
    <property type="term" value="P:cAMP biosynthetic process"/>
    <property type="evidence" value="ECO:0007669"/>
    <property type="project" value="InterPro"/>
</dbReference>
<evidence type="ECO:0000256" key="1">
    <source>
        <dbReference type="ARBA" id="ARBA00000877"/>
    </source>
</evidence>
<comment type="catalytic activity">
    <reaction evidence="1 10">
        <text>2 ATP = 3',3'-c-di-AMP + 2 diphosphate</text>
        <dbReference type="Rhea" id="RHEA:35655"/>
        <dbReference type="ChEBI" id="CHEBI:30616"/>
        <dbReference type="ChEBI" id="CHEBI:33019"/>
        <dbReference type="ChEBI" id="CHEBI:71500"/>
        <dbReference type="EC" id="2.7.7.85"/>
    </reaction>
</comment>
<evidence type="ECO:0000259" key="11">
    <source>
        <dbReference type="PROSITE" id="PS51794"/>
    </source>
</evidence>
<keyword evidence="13" id="KW-1185">Reference proteome</keyword>
<evidence type="ECO:0000256" key="8">
    <source>
        <dbReference type="ARBA" id="ARBA00022989"/>
    </source>
</evidence>
<feature type="domain" description="DAC" evidence="11">
    <location>
        <begin position="90"/>
        <end position="248"/>
    </location>
</feature>
<gene>
    <name evidence="10" type="primary">dacA</name>
    <name evidence="12" type="ORF">SAMN04488098_10147</name>
</gene>
<dbReference type="GO" id="GO:0004016">
    <property type="term" value="F:adenylate cyclase activity"/>
    <property type="evidence" value="ECO:0007669"/>
    <property type="project" value="UniProtKB-UniRule"/>
</dbReference>
<dbReference type="InterPro" id="IPR036888">
    <property type="entry name" value="DNA_integrity_DisA_N_sf"/>
</dbReference>
<dbReference type="Pfam" id="PF19293">
    <property type="entry name" value="CdaA_N"/>
    <property type="match status" value="1"/>
</dbReference>
<dbReference type="Gene3D" id="3.40.1700.10">
    <property type="entry name" value="DNA integrity scanning protein, DisA, N-terminal domain"/>
    <property type="match status" value="1"/>
</dbReference>
<accession>A0A1G8ZD45</accession>
<feature type="transmembrane region" description="Helical" evidence="10">
    <location>
        <begin position="15"/>
        <end position="36"/>
    </location>
</feature>
<sequence>MPLDFFTNFDWSRLLVWRTAVNIIDILIVAFFIYQLMRIVKGTRAVELLKGIGVILILKAISVIFRLYTTEFIVDFVIQWSALALIIIFQPELRRGLEHLGRGSLFGRKRRSTATEIIVDNLSHAIQYMSKRRIGALISIEMETGLDEYIATGIPLNAELSSELLINIFIPNTPLHDGAVIIKDYKIATAASYLPLSESPAIPKKLGTRHRAAIGLSEVSDAITIIVSEETGEVSISRRGNLINDMSQDEVLNYLTKELVESEKEKETQGPLQQIVEAVRKGVSSE</sequence>
<comment type="function">
    <text evidence="10">Catalyzes the condensation of 2 ATP molecules into cyclic di-AMP (c-di-AMP), a second messenger used to regulate differing processes in different bacteria.</text>
</comment>
<protein>
    <recommendedName>
        <fullName evidence="10">Diadenylate cyclase</fullName>
        <shortName evidence="10">DAC</shortName>
        <ecNumber evidence="10">2.7.7.85</ecNumber>
    </recommendedName>
    <alternativeName>
        <fullName evidence="10">Cyclic-di-AMP synthase</fullName>
        <shortName evidence="10">c-di-AMP synthase</shortName>
    </alternativeName>
</protein>
<dbReference type="PANTHER" id="PTHR34185">
    <property type="entry name" value="DIADENYLATE CYCLASE"/>
    <property type="match status" value="1"/>
</dbReference>
<keyword evidence="8 10" id="KW-1133">Transmembrane helix</keyword>
<dbReference type="InterPro" id="IPR003390">
    <property type="entry name" value="DNA_integrity_scan_DisA_N"/>
</dbReference>
<dbReference type="Proteomes" id="UP000199433">
    <property type="component" value="Unassembled WGS sequence"/>
</dbReference>